<keyword evidence="5" id="KW-0472">Membrane</keyword>
<keyword evidence="5" id="KW-0812">Transmembrane</keyword>
<feature type="transmembrane region" description="Helical" evidence="5">
    <location>
        <begin position="740"/>
        <end position="761"/>
    </location>
</feature>
<keyword evidence="2" id="KW-0813">Transport</keyword>
<evidence type="ECO:0000256" key="5">
    <source>
        <dbReference type="SAM" id="Phobius"/>
    </source>
</evidence>
<dbReference type="Gene3D" id="3.40.190.10">
    <property type="entry name" value="Periplasmic binding protein-like II"/>
    <property type="match status" value="1"/>
</dbReference>
<dbReference type="AlphaFoldDB" id="A0A832FWE1"/>
<accession>A0A832FWE1</accession>
<name>A0A832FWE1_9CREN</name>
<keyword evidence="5" id="KW-1133">Transmembrane helix</keyword>
<comment type="similarity">
    <text evidence="1">Belongs to the bacterial solute-binding protein 5 family.</text>
</comment>
<dbReference type="Gene3D" id="3.10.105.10">
    <property type="entry name" value="Dipeptide-binding Protein, Domain 3"/>
    <property type="match status" value="1"/>
</dbReference>
<dbReference type="InterPro" id="IPR039424">
    <property type="entry name" value="SBP_5"/>
</dbReference>
<keyword evidence="3" id="KW-0732">Signal</keyword>
<dbReference type="PANTHER" id="PTHR30290">
    <property type="entry name" value="PERIPLASMIC BINDING COMPONENT OF ABC TRANSPORTER"/>
    <property type="match status" value="1"/>
</dbReference>
<protein>
    <recommendedName>
        <fullName evidence="6">Solute-binding protein family 5 domain-containing protein</fullName>
    </recommendedName>
</protein>
<dbReference type="PANTHER" id="PTHR30290:SF9">
    <property type="entry name" value="OLIGOPEPTIDE-BINDING PROTEIN APPA"/>
    <property type="match status" value="1"/>
</dbReference>
<dbReference type="GO" id="GO:0015833">
    <property type="term" value="P:peptide transport"/>
    <property type="evidence" value="ECO:0007669"/>
    <property type="project" value="TreeGrafter"/>
</dbReference>
<dbReference type="Pfam" id="PF00496">
    <property type="entry name" value="SBP_bac_5"/>
    <property type="match status" value="1"/>
</dbReference>
<dbReference type="SUPFAM" id="SSF53850">
    <property type="entry name" value="Periplasmic binding protein-like II"/>
    <property type="match status" value="1"/>
</dbReference>
<dbReference type="InterPro" id="IPR000914">
    <property type="entry name" value="SBP_5_dom"/>
</dbReference>
<evidence type="ECO:0000256" key="1">
    <source>
        <dbReference type="ARBA" id="ARBA00005695"/>
    </source>
</evidence>
<feature type="domain" description="Solute-binding protein family 5" evidence="6">
    <location>
        <begin position="93"/>
        <end position="485"/>
    </location>
</feature>
<comment type="caution">
    <text evidence="7">The sequence shown here is derived from an EMBL/GenBank/DDBJ whole genome shotgun (WGS) entry which is preliminary data.</text>
</comment>
<dbReference type="GO" id="GO:1904680">
    <property type="term" value="F:peptide transmembrane transporter activity"/>
    <property type="evidence" value="ECO:0007669"/>
    <property type="project" value="TreeGrafter"/>
</dbReference>
<proteinExistence type="inferred from homology"/>
<evidence type="ECO:0000256" key="4">
    <source>
        <dbReference type="SAM" id="MobiDB-lite"/>
    </source>
</evidence>
<feature type="region of interest" description="Disordered" evidence="4">
    <location>
        <begin position="644"/>
        <end position="703"/>
    </location>
</feature>
<evidence type="ECO:0000259" key="6">
    <source>
        <dbReference type="Pfam" id="PF00496"/>
    </source>
</evidence>
<evidence type="ECO:0000256" key="3">
    <source>
        <dbReference type="ARBA" id="ARBA00022729"/>
    </source>
</evidence>
<gene>
    <name evidence="7" type="ORF">ENU41_03665</name>
</gene>
<evidence type="ECO:0000256" key="2">
    <source>
        <dbReference type="ARBA" id="ARBA00022448"/>
    </source>
</evidence>
<evidence type="ECO:0000313" key="7">
    <source>
        <dbReference type="EMBL" id="HGQ35760.1"/>
    </source>
</evidence>
<organism evidence="7">
    <name type="scientific">Ignisphaera aggregans</name>
    <dbReference type="NCBI Taxonomy" id="334771"/>
    <lineage>
        <taxon>Archaea</taxon>
        <taxon>Thermoproteota</taxon>
        <taxon>Thermoprotei</taxon>
        <taxon>Desulfurococcales</taxon>
        <taxon>Desulfurococcaceae</taxon>
        <taxon>Ignisphaera</taxon>
    </lineage>
</organism>
<sequence length="764" mass="86721">MYNLKAATTKLNRRLITMALILSLILPILPLAIDNAPEVHAQRVLFVGTAGYDISTTYSLNPFGSYNPAMSSSMYPFVYDRLAYYVRAYNAFFPQLAERWEPNFEKNTFVVYLRKDVVWHDGTPFTCKDVWTYLKLRQAQNPSLWRNYVSDVVCRDDYTVEYMIKAWSQDLPYQILWSEGLITTPYKWFGKWAEEVDNVVKNIMPKNATLANQMLTNIIRNYSTWQPPAIIGTGPYSIDVFTNQEVHFVKFNKYYNARNVLIDKVIGVNLPSDDIMWFNIRSGILDYAVGRMTQEVMDEVRAMRMGQFTNGAPLQGHAIAFNYLNKWLAIREVRWAIALAINLTRCKLIQGPYTINETWYPTGFAPPQNDYWGITELIQKGVIKRAGNNPKEAEQLLKKVGFSRGSDGKWRTPEGQVFKLVARTQAGYAIEWTLYQACEDLKEFGIECEFYPTPGATWGTMLRRGDGWDLAGVFWGTASIYGLSYVRTALMDHRNRGGRYDINMPKDTVDMVYVPYFDVTVNITDIAMNRTLFEMNWDNLSTYVKMLAVVFNYYLPEQPLIENAQWVFLSSRWDWPDPNNELWYKLIYLNAPIDSRGIVAHAIRMGLLANPKKPDPVTFIQQLIPMYPGWGLGMLPKEAMQTLTPTTTPTTTTAVTTTSVTTPRTSLPTTGSSSQPSLPSQTTTSPSQTFTSSLTSSESPTTSIVIPPGAVVRTVTVTSTAIRTALSMTSALTTVRETDWTLTAALPIVLFVVGLTLGLVFRRR</sequence>
<reference evidence="7" key="1">
    <citation type="journal article" date="2020" name="mSystems">
        <title>Genome- and Community-Level Interaction Insights into Carbon Utilization and Element Cycling Functions of Hydrothermarchaeota in Hydrothermal Sediment.</title>
        <authorList>
            <person name="Zhou Z."/>
            <person name="Liu Y."/>
            <person name="Xu W."/>
            <person name="Pan J."/>
            <person name="Luo Z.H."/>
            <person name="Li M."/>
        </authorList>
    </citation>
    <scope>NUCLEOTIDE SEQUENCE</scope>
    <source>
        <strain evidence="7">SpSt-667</strain>
    </source>
</reference>
<dbReference type="EMBL" id="DTCK01000020">
    <property type="protein sequence ID" value="HGQ35760.1"/>
    <property type="molecule type" value="Genomic_DNA"/>
</dbReference>